<organism evidence="2 3">
    <name type="scientific">Paralimibaculum aggregatum</name>
    <dbReference type="NCBI Taxonomy" id="3036245"/>
    <lineage>
        <taxon>Bacteria</taxon>
        <taxon>Pseudomonadati</taxon>
        <taxon>Pseudomonadota</taxon>
        <taxon>Alphaproteobacteria</taxon>
        <taxon>Rhodobacterales</taxon>
        <taxon>Paracoccaceae</taxon>
        <taxon>Paralimibaculum</taxon>
    </lineage>
</organism>
<comment type="caution">
    <text evidence="2">The sequence shown here is derived from an EMBL/GenBank/DDBJ whole genome shotgun (WGS) entry which is preliminary data.</text>
</comment>
<feature type="region of interest" description="Disordered" evidence="1">
    <location>
        <begin position="111"/>
        <end position="153"/>
    </location>
</feature>
<gene>
    <name evidence="2" type="ORF">LNKW23_08400</name>
</gene>
<sequence>MACKSKQPAPPAWQPDETVPGVRHPLEGLEPGNLLAFMALLGLLRALEMARPHWRSRSYWDVETHPWRPVLTLAGPQTQADVARAAAEGAHALLSPVEGICSTAAIREKQKAQGRVKEPEAEIEEAKKQGKPTKKLQGELNKQGKRANQLRDEHKTTTIAASYDDLEYLVGSQDAERESWVACLAAWVPGKDGRREVRSSPLKLTSGQQAFAGVFVTLARDCDPMEIARSLFQPWRYMHRGDSFRFDGAEARRYAYLAGDPTDKKLWTVPGQTGKGVAPSERGANILAAVGFRAFPVITLRHGVVIPGMGRKNHEWLSVPIWTAKGGRGATRAGIERLLWQGGNDNLPPRPDVLGWQRFRIFEISDSPTSKYKSVAYDGLIDSNDMAAAPPP</sequence>
<reference evidence="2 3" key="1">
    <citation type="submission" date="2023-04" db="EMBL/GenBank/DDBJ databases">
        <title>Marinoamorphus aggregata gen. nov., sp. Nov., isolate from tissue of brittle star Ophioplocus japonicus.</title>
        <authorList>
            <person name="Kawano K."/>
            <person name="Sawayama S."/>
            <person name="Nakagawa S."/>
        </authorList>
    </citation>
    <scope>NUCLEOTIDE SEQUENCE [LARGE SCALE GENOMIC DNA]</scope>
    <source>
        <strain evidence="2 3">NKW23</strain>
    </source>
</reference>
<accession>A0ABQ6LF61</accession>
<evidence type="ECO:0000313" key="3">
    <source>
        <dbReference type="Proteomes" id="UP001239909"/>
    </source>
</evidence>
<dbReference type="EMBL" id="BSYI01000004">
    <property type="protein sequence ID" value="GMG81627.1"/>
    <property type="molecule type" value="Genomic_DNA"/>
</dbReference>
<evidence type="ECO:0000256" key="1">
    <source>
        <dbReference type="SAM" id="MobiDB-lite"/>
    </source>
</evidence>
<feature type="region of interest" description="Disordered" evidence="1">
    <location>
        <begin position="1"/>
        <end position="25"/>
    </location>
</feature>
<feature type="compositionally biased region" description="Basic and acidic residues" evidence="1">
    <location>
        <begin position="111"/>
        <end position="128"/>
    </location>
</feature>
<evidence type="ECO:0000313" key="2">
    <source>
        <dbReference type="EMBL" id="GMG81627.1"/>
    </source>
</evidence>
<dbReference type="Proteomes" id="UP001239909">
    <property type="component" value="Unassembled WGS sequence"/>
</dbReference>
<evidence type="ECO:0008006" key="4">
    <source>
        <dbReference type="Google" id="ProtNLM"/>
    </source>
</evidence>
<protein>
    <recommendedName>
        <fullName evidence="4">Type I-U CRISPR-associated protein Cas5/Cas6</fullName>
    </recommendedName>
</protein>
<name>A0ABQ6LF61_9RHOB</name>
<keyword evidence="3" id="KW-1185">Reference proteome</keyword>
<proteinExistence type="predicted"/>